<evidence type="ECO:0000256" key="1">
    <source>
        <dbReference type="SAM" id="Phobius"/>
    </source>
</evidence>
<feature type="transmembrane region" description="Helical" evidence="1">
    <location>
        <begin position="42"/>
        <end position="64"/>
    </location>
</feature>
<feature type="transmembrane region" description="Helical" evidence="1">
    <location>
        <begin position="121"/>
        <end position="140"/>
    </location>
</feature>
<keyword evidence="1" id="KW-0812">Transmembrane</keyword>
<dbReference type="EMBL" id="BSYI01000033">
    <property type="protein sequence ID" value="GMG84279.1"/>
    <property type="molecule type" value="Genomic_DNA"/>
</dbReference>
<organism evidence="3 4">
    <name type="scientific">Paralimibaculum aggregatum</name>
    <dbReference type="NCBI Taxonomy" id="3036245"/>
    <lineage>
        <taxon>Bacteria</taxon>
        <taxon>Pseudomonadati</taxon>
        <taxon>Pseudomonadota</taxon>
        <taxon>Alphaproteobacteria</taxon>
        <taxon>Rhodobacterales</taxon>
        <taxon>Paracoccaceae</taxon>
        <taxon>Paralimibaculum</taxon>
    </lineage>
</organism>
<feature type="transmembrane region" description="Helical" evidence="1">
    <location>
        <begin position="76"/>
        <end position="92"/>
    </location>
</feature>
<dbReference type="InterPro" id="IPR009936">
    <property type="entry name" value="DUF1468"/>
</dbReference>
<feature type="transmembrane region" description="Helical" evidence="1">
    <location>
        <begin position="98"/>
        <end position="114"/>
    </location>
</feature>
<gene>
    <name evidence="3" type="ORF">LNKW23_34940</name>
</gene>
<name>A0ABQ6LPD9_9RHOB</name>
<dbReference type="Pfam" id="PF07331">
    <property type="entry name" value="TctB"/>
    <property type="match status" value="1"/>
</dbReference>
<keyword evidence="1" id="KW-0472">Membrane</keyword>
<accession>A0ABQ6LPD9</accession>
<comment type="caution">
    <text evidence="3">The sequence shown here is derived from an EMBL/GenBank/DDBJ whole genome shotgun (WGS) entry which is preliminary data.</text>
</comment>
<evidence type="ECO:0000313" key="3">
    <source>
        <dbReference type="EMBL" id="GMG84279.1"/>
    </source>
</evidence>
<sequence length="149" mass="15857">MRGMLTDKDVLTGLLFIAIGAFFAIGAQDYAMGTMRRMGPGYFPVVLGSLLVIIGTVLAIKSVVRRLPEPIDRLHIRPVLGLTAAILVFAALVERAGLVAACIACVVVAGIASSETRWREAALIAVGMAAFSALVFKALLGLPFRLWVF</sequence>
<protein>
    <submittedName>
        <fullName evidence="3">Tripartite tricarboxylate transporter TctB family protein</fullName>
    </submittedName>
</protein>
<reference evidence="3 4" key="1">
    <citation type="submission" date="2023-04" db="EMBL/GenBank/DDBJ databases">
        <title>Marinoamorphus aggregata gen. nov., sp. Nov., isolate from tissue of brittle star Ophioplocus japonicus.</title>
        <authorList>
            <person name="Kawano K."/>
            <person name="Sawayama S."/>
            <person name="Nakagawa S."/>
        </authorList>
    </citation>
    <scope>NUCLEOTIDE SEQUENCE [LARGE SCALE GENOMIC DNA]</scope>
    <source>
        <strain evidence="3 4">NKW23</strain>
    </source>
</reference>
<keyword evidence="1" id="KW-1133">Transmembrane helix</keyword>
<evidence type="ECO:0000313" key="4">
    <source>
        <dbReference type="Proteomes" id="UP001239909"/>
    </source>
</evidence>
<feature type="domain" description="DUF1468" evidence="2">
    <location>
        <begin position="11"/>
        <end position="144"/>
    </location>
</feature>
<evidence type="ECO:0000259" key="2">
    <source>
        <dbReference type="Pfam" id="PF07331"/>
    </source>
</evidence>
<keyword evidence="4" id="KW-1185">Reference proteome</keyword>
<dbReference type="Proteomes" id="UP001239909">
    <property type="component" value="Unassembled WGS sequence"/>
</dbReference>
<proteinExistence type="predicted"/>